<dbReference type="AlphaFoldDB" id="A0A511QFN6"/>
<keyword evidence="1" id="KW-0472">Membrane</keyword>
<name>A0A511QFN6_9VIBR</name>
<gene>
    <name evidence="2" type="ORF">VSA01S_22300</name>
</gene>
<dbReference type="RefSeq" id="WP_102857659.1">
    <property type="nucleotide sequence ID" value="NZ_BAOJ01000098.1"/>
</dbReference>
<sequence length="177" mass="20338">MSTTSITPSEDDFDRHWDLLWNTRLGIRYHMHLQAAYTRLGKFITAFTLLMSSAAFTAVYQSQSAPPGLATWLMCIAALLQVLELVVDTKAKAILHSTLRQKYLQLELSLSGRDYILESEELKFKESRITIEIEEPPVIKALMDKCHNELVDIYYEKPEKHKATLTWWAKLKAAFSS</sequence>
<dbReference type="OrthoDB" id="5905664at2"/>
<keyword evidence="1" id="KW-1133">Transmembrane helix</keyword>
<feature type="transmembrane region" description="Helical" evidence="1">
    <location>
        <begin position="69"/>
        <end position="87"/>
    </location>
</feature>
<reference evidence="2 3" key="1">
    <citation type="submission" date="2019-07" db="EMBL/GenBank/DDBJ databases">
        <title>Whole genome shotgun sequence of Vibrio sagamiensis NBRC 104589.</title>
        <authorList>
            <person name="Hosoyama A."/>
            <person name="Uohara A."/>
            <person name="Ohji S."/>
            <person name="Ichikawa N."/>
        </authorList>
    </citation>
    <scope>NUCLEOTIDE SEQUENCE [LARGE SCALE GENOMIC DNA]</scope>
    <source>
        <strain evidence="2 3">NBRC 104589</strain>
    </source>
</reference>
<keyword evidence="1" id="KW-0812">Transmembrane</keyword>
<accession>A0A511QFN6</accession>
<protein>
    <recommendedName>
        <fullName evidence="4">SMODS and SLOG-associating 2TM effector domain-containing protein</fullName>
    </recommendedName>
</protein>
<dbReference type="EMBL" id="BJXJ01000020">
    <property type="protein sequence ID" value="GEM76118.1"/>
    <property type="molecule type" value="Genomic_DNA"/>
</dbReference>
<dbReference type="Proteomes" id="UP000321922">
    <property type="component" value="Unassembled WGS sequence"/>
</dbReference>
<evidence type="ECO:0000256" key="1">
    <source>
        <dbReference type="SAM" id="Phobius"/>
    </source>
</evidence>
<proteinExistence type="predicted"/>
<comment type="caution">
    <text evidence="2">The sequence shown here is derived from an EMBL/GenBank/DDBJ whole genome shotgun (WGS) entry which is preliminary data.</text>
</comment>
<feature type="transmembrane region" description="Helical" evidence="1">
    <location>
        <begin position="43"/>
        <end position="63"/>
    </location>
</feature>
<keyword evidence="3" id="KW-1185">Reference proteome</keyword>
<organism evidence="2 3">
    <name type="scientific">Vibrio sagamiensis NBRC 104589</name>
    <dbReference type="NCBI Taxonomy" id="1219064"/>
    <lineage>
        <taxon>Bacteria</taxon>
        <taxon>Pseudomonadati</taxon>
        <taxon>Pseudomonadota</taxon>
        <taxon>Gammaproteobacteria</taxon>
        <taxon>Vibrionales</taxon>
        <taxon>Vibrionaceae</taxon>
        <taxon>Vibrio</taxon>
    </lineage>
</organism>
<evidence type="ECO:0008006" key="4">
    <source>
        <dbReference type="Google" id="ProtNLM"/>
    </source>
</evidence>
<evidence type="ECO:0000313" key="2">
    <source>
        <dbReference type="EMBL" id="GEM76118.1"/>
    </source>
</evidence>
<evidence type="ECO:0000313" key="3">
    <source>
        <dbReference type="Proteomes" id="UP000321922"/>
    </source>
</evidence>